<feature type="chain" id="PRO_5042991318" evidence="2">
    <location>
        <begin position="22"/>
        <end position="225"/>
    </location>
</feature>
<feature type="region of interest" description="Disordered" evidence="1">
    <location>
        <begin position="57"/>
        <end position="127"/>
    </location>
</feature>
<proteinExistence type="predicted"/>
<accession>A0AAN7UR00</accession>
<evidence type="ECO:0000256" key="2">
    <source>
        <dbReference type="SAM" id="SignalP"/>
    </source>
</evidence>
<comment type="caution">
    <text evidence="3">The sequence shown here is derived from an EMBL/GenBank/DDBJ whole genome shotgun (WGS) entry which is preliminary data.</text>
</comment>
<dbReference type="EMBL" id="JAWHQM010000014">
    <property type="protein sequence ID" value="KAK5630134.1"/>
    <property type="molecule type" value="Genomic_DNA"/>
</dbReference>
<feature type="signal peptide" evidence="2">
    <location>
        <begin position="1"/>
        <end position="21"/>
    </location>
</feature>
<dbReference type="Proteomes" id="UP001305414">
    <property type="component" value="Unassembled WGS sequence"/>
</dbReference>
<evidence type="ECO:0000313" key="3">
    <source>
        <dbReference type="EMBL" id="KAK5630134.1"/>
    </source>
</evidence>
<organism evidence="3 4">
    <name type="scientific">Xylaria bambusicola</name>
    <dbReference type="NCBI Taxonomy" id="326684"/>
    <lineage>
        <taxon>Eukaryota</taxon>
        <taxon>Fungi</taxon>
        <taxon>Dikarya</taxon>
        <taxon>Ascomycota</taxon>
        <taxon>Pezizomycotina</taxon>
        <taxon>Sordariomycetes</taxon>
        <taxon>Xylariomycetidae</taxon>
        <taxon>Xylariales</taxon>
        <taxon>Xylariaceae</taxon>
        <taxon>Xylaria</taxon>
    </lineage>
</organism>
<protein>
    <submittedName>
        <fullName evidence="3">Uncharacterized protein</fullName>
    </submittedName>
</protein>
<evidence type="ECO:0000256" key="1">
    <source>
        <dbReference type="SAM" id="MobiDB-lite"/>
    </source>
</evidence>
<gene>
    <name evidence="3" type="ORF">RRF57_005849</name>
</gene>
<dbReference type="PROSITE" id="PS51257">
    <property type="entry name" value="PROKAR_LIPOPROTEIN"/>
    <property type="match status" value="1"/>
</dbReference>
<reference evidence="3 4" key="1">
    <citation type="submission" date="2023-10" db="EMBL/GenBank/DDBJ databases">
        <title>Draft genome sequence of Xylaria bambusicola isolate GMP-LS, the root and basal stem rot pathogen of sugarcane in Indonesia.</title>
        <authorList>
            <person name="Selvaraj P."/>
            <person name="Muralishankar V."/>
            <person name="Muruganantham S."/>
            <person name="Sp S."/>
            <person name="Haryani S."/>
            <person name="Lau K.J.X."/>
            <person name="Naqvi N.I."/>
        </authorList>
    </citation>
    <scope>NUCLEOTIDE SEQUENCE [LARGE SCALE GENOMIC DNA]</scope>
    <source>
        <strain evidence="3">GMP-LS</strain>
    </source>
</reference>
<sequence>MRLNRLTVFSTLALSACLSHAVSVNEATTSLNERSISNAGVGIQSGRVSDNAALDNSANVIDENQNQDDKTEDSNQEEVEDNDKNGEDSVDDNENERGNENVDQNLDQNEGKNNDAENDDQNGLNNIGQFLNGSLGDSFNDILIDPNDIQGSLEQNILNLLLSMGICNFNLGSLGGLSLGNEVQLLLQLQQLQQLQALGIVNSFTVDQLIQREILSNTFNLSEFQ</sequence>
<name>A0AAN7UR00_9PEZI</name>
<evidence type="ECO:0000313" key="4">
    <source>
        <dbReference type="Proteomes" id="UP001305414"/>
    </source>
</evidence>
<keyword evidence="4" id="KW-1185">Reference proteome</keyword>
<dbReference type="AlphaFoldDB" id="A0AAN7UR00"/>
<keyword evidence="2" id="KW-0732">Signal</keyword>